<evidence type="ECO:0000313" key="2">
    <source>
        <dbReference type="Proteomes" id="UP000501812"/>
    </source>
</evidence>
<accession>A0A858RDJ4</accession>
<evidence type="ECO:0008006" key="3">
    <source>
        <dbReference type="Google" id="ProtNLM"/>
    </source>
</evidence>
<reference evidence="1 2" key="1">
    <citation type="submission" date="2020-04" db="EMBL/GenBank/DDBJ databases">
        <title>Luteolibacter sp. G-1-1-1 isolated from soil.</title>
        <authorList>
            <person name="Dahal R.H."/>
        </authorList>
    </citation>
    <scope>NUCLEOTIDE SEQUENCE [LARGE SCALE GENOMIC DNA]</scope>
    <source>
        <strain evidence="1 2">G-1-1-1</strain>
    </source>
</reference>
<dbReference type="AlphaFoldDB" id="A0A858RDJ4"/>
<gene>
    <name evidence="1" type="ORF">HHL09_04950</name>
</gene>
<name>A0A858RDJ4_9BACT</name>
<proteinExistence type="predicted"/>
<organism evidence="1 2">
    <name type="scientific">Luteolibacter luteus</name>
    <dbReference type="NCBI Taxonomy" id="2728835"/>
    <lineage>
        <taxon>Bacteria</taxon>
        <taxon>Pseudomonadati</taxon>
        <taxon>Verrucomicrobiota</taxon>
        <taxon>Verrucomicrobiia</taxon>
        <taxon>Verrucomicrobiales</taxon>
        <taxon>Verrucomicrobiaceae</taxon>
        <taxon>Luteolibacter</taxon>
    </lineage>
</organism>
<dbReference type="EMBL" id="CP051774">
    <property type="protein sequence ID" value="QJE95146.1"/>
    <property type="molecule type" value="Genomic_DNA"/>
</dbReference>
<protein>
    <recommendedName>
        <fullName evidence="3">Tetratricopeptide repeat protein</fullName>
    </recommendedName>
</protein>
<evidence type="ECO:0000313" key="1">
    <source>
        <dbReference type="EMBL" id="QJE95146.1"/>
    </source>
</evidence>
<sequence>MKSMTIDTPAISSLGRNIQSAADLIELGMYREALEILDRLPEEMRQANAAKRATVKAAAALGKWQRALDLALALRHGNEADRKEAASAFHALAAEACKQGRDQDARKLIAAAVSTHVEELPQIMADERFPQKFRNHLA</sequence>
<dbReference type="Proteomes" id="UP000501812">
    <property type="component" value="Chromosome"/>
</dbReference>
<dbReference type="RefSeq" id="WP_169453367.1">
    <property type="nucleotide sequence ID" value="NZ_CP051774.1"/>
</dbReference>
<dbReference type="KEGG" id="luo:HHL09_04950"/>
<keyword evidence="2" id="KW-1185">Reference proteome</keyword>